<evidence type="ECO:0000256" key="5">
    <source>
        <dbReference type="ARBA" id="ARBA00023163"/>
    </source>
</evidence>
<evidence type="ECO:0000256" key="4">
    <source>
        <dbReference type="ARBA" id="ARBA00023125"/>
    </source>
</evidence>
<evidence type="ECO:0000256" key="2">
    <source>
        <dbReference type="ARBA" id="ARBA00023015"/>
    </source>
</evidence>
<proteinExistence type="inferred from homology"/>
<comment type="subunit">
    <text evidence="6">Interacts transiently with the RNA polymerase catalytic core.</text>
</comment>
<comment type="caution">
    <text evidence="6">Lacks conserved residue(s) required for the propagation of feature annotation.</text>
</comment>
<dbReference type="NCBIfam" id="TIGR02393">
    <property type="entry name" value="RpoD_Cterm"/>
    <property type="match status" value="1"/>
</dbReference>
<dbReference type="GO" id="GO:0016987">
    <property type="term" value="F:sigma factor activity"/>
    <property type="evidence" value="ECO:0007669"/>
    <property type="project" value="UniProtKB-UniRule"/>
</dbReference>
<dbReference type="SUPFAM" id="SSF88946">
    <property type="entry name" value="Sigma2 domain of RNA polymerase sigma factors"/>
    <property type="match status" value="1"/>
</dbReference>
<feature type="domain" description="RNA polymerase sigma-70" evidence="9">
    <location>
        <begin position="405"/>
        <end position="418"/>
    </location>
</feature>
<dbReference type="Pfam" id="PF00140">
    <property type="entry name" value="Sigma70_r1_2"/>
    <property type="match status" value="1"/>
</dbReference>
<dbReference type="NCBIfam" id="TIGR02937">
    <property type="entry name" value="sigma70-ECF"/>
    <property type="match status" value="1"/>
</dbReference>
<dbReference type="PROSITE" id="PS00715">
    <property type="entry name" value="SIGMA70_1"/>
    <property type="match status" value="1"/>
</dbReference>
<feature type="region of interest" description="Sigma-70 factor domain-3" evidence="6">
    <location>
        <begin position="460"/>
        <end position="536"/>
    </location>
</feature>
<evidence type="ECO:0000256" key="1">
    <source>
        <dbReference type="ARBA" id="ARBA00022490"/>
    </source>
</evidence>
<evidence type="ECO:0000256" key="6">
    <source>
        <dbReference type="HAMAP-Rule" id="MF_00963"/>
    </source>
</evidence>
<feature type="compositionally biased region" description="Acidic residues" evidence="8">
    <location>
        <begin position="175"/>
        <end position="196"/>
    </location>
</feature>
<dbReference type="CDD" id="cd06171">
    <property type="entry name" value="Sigma70_r4"/>
    <property type="match status" value="1"/>
</dbReference>
<dbReference type="Pfam" id="PF04542">
    <property type="entry name" value="Sigma70_r2"/>
    <property type="match status" value="1"/>
</dbReference>
<dbReference type="InterPro" id="IPR036388">
    <property type="entry name" value="WH-like_DNA-bd_sf"/>
</dbReference>
<dbReference type="PANTHER" id="PTHR30603:SF60">
    <property type="entry name" value="RNA POLYMERASE SIGMA FACTOR RPOD"/>
    <property type="match status" value="1"/>
</dbReference>
<dbReference type="RefSeq" id="WP_115578790.1">
    <property type="nucleotide sequence ID" value="NZ_NXLX01000005.1"/>
</dbReference>
<reference evidence="11 12" key="1">
    <citation type="submission" date="2018-04" db="EMBL/GenBank/DDBJ databases">
        <title>Novel Campyloabacter and Helicobacter Species and Strains.</title>
        <authorList>
            <person name="Mannion A.J."/>
            <person name="Shen Z."/>
            <person name="Fox J.G."/>
        </authorList>
    </citation>
    <scope>NUCLEOTIDE SEQUENCE [LARGE SCALE GENOMIC DNA]</scope>
    <source>
        <strain evidence="11 12">MIT 04-9362</strain>
    </source>
</reference>
<feature type="coiled-coil region" evidence="7">
    <location>
        <begin position="63"/>
        <end position="90"/>
    </location>
</feature>
<dbReference type="InterPro" id="IPR013324">
    <property type="entry name" value="RNA_pol_sigma_r3/r4-like"/>
</dbReference>
<feature type="short sequence motif" description="Interaction with polymerase core subunit RpoC" evidence="6">
    <location>
        <begin position="405"/>
        <end position="408"/>
    </location>
</feature>
<keyword evidence="7" id="KW-0175">Coiled coil</keyword>
<dbReference type="Proteomes" id="UP000256695">
    <property type="component" value="Unassembled WGS sequence"/>
</dbReference>
<dbReference type="InterPro" id="IPR007624">
    <property type="entry name" value="RNA_pol_sigma70_r3"/>
</dbReference>
<organism evidence="11 12">
    <name type="scientific">Helicobacter anseris</name>
    <dbReference type="NCBI Taxonomy" id="375926"/>
    <lineage>
        <taxon>Bacteria</taxon>
        <taxon>Pseudomonadati</taxon>
        <taxon>Campylobacterota</taxon>
        <taxon>Epsilonproteobacteria</taxon>
        <taxon>Campylobacterales</taxon>
        <taxon>Helicobacteraceae</taxon>
        <taxon>Helicobacter</taxon>
    </lineage>
</organism>
<dbReference type="GO" id="GO:0006352">
    <property type="term" value="P:DNA-templated transcription initiation"/>
    <property type="evidence" value="ECO:0007669"/>
    <property type="project" value="UniProtKB-UniRule"/>
</dbReference>
<keyword evidence="2 6" id="KW-0805">Transcription regulation</keyword>
<dbReference type="InterPro" id="IPR000943">
    <property type="entry name" value="RNA_pol_sigma70"/>
</dbReference>
<dbReference type="HAMAP" id="MF_00963">
    <property type="entry name" value="Sigma70_RpoD_SigA"/>
    <property type="match status" value="1"/>
</dbReference>
<dbReference type="Gene3D" id="1.10.10.10">
    <property type="entry name" value="Winged helix-like DNA-binding domain superfamily/Winged helix DNA-binding domain"/>
    <property type="match status" value="2"/>
</dbReference>
<name>A0A3D8J9J3_9HELI</name>
<evidence type="ECO:0000256" key="3">
    <source>
        <dbReference type="ARBA" id="ARBA00023082"/>
    </source>
</evidence>
<dbReference type="PRINTS" id="PR00046">
    <property type="entry name" value="SIGMA70FCT"/>
</dbReference>
<evidence type="ECO:0000256" key="7">
    <source>
        <dbReference type="SAM" id="Coils"/>
    </source>
</evidence>
<keyword evidence="4 6" id="KW-0238">DNA-binding</keyword>
<feature type="domain" description="RNA polymerase sigma-70" evidence="10">
    <location>
        <begin position="575"/>
        <end position="601"/>
    </location>
</feature>
<accession>A0A3D8J9J3</accession>
<evidence type="ECO:0000259" key="9">
    <source>
        <dbReference type="PROSITE" id="PS00715"/>
    </source>
</evidence>
<dbReference type="Gene3D" id="1.10.601.10">
    <property type="entry name" value="RNA Polymerase Primary Sigma Factor"/>
    <property type="match status" value="1"/>
</dbReference>
<dbReference type="NCBIfam" id="NF004208">
    <property type="entry name" value="PRK05658.1"/>
    <property type="match status" value="1"/>
</dbReference>
<dbReference type="InterPro" id="IPR012760">
    <property type="entry name" value="RNA_pol_sigma_RpoD_C"/>
</dbReference>
<evidence type="ECO:0000313" key="12">
    <source>
        <dbReference type="Proteomes" id="UP000256695"/>
    </source>
</evidence>
<evidence type="ECO:0000313" key="11">
    <source>
        <dbReference type="EMBL" id="RDU74108.1"/>
    </source>
</evidence>
<evidence type="ECO:0000256" key="8">
    <source>
        <dbReference type="SAM" id="MobiDB-lite"/>
    </source>
</evidence>
<comment type="caution">
    <text evidence="11">The sequence shown here is derived from an EMBL/GenBank/DDBJ whole genome shotgun (WGS) entry which is preliminary data.</text>
</comment>
<keyword evidence="12" id="KW-1185">Reference proteome</keyword>
<dbReference type="GO" id="GO:0005737">
    <property type="term" value="C:cytoplasm"/>
    <property type="evidence" value="ECO:0007669"/>
    <property type="project" value="UniProtKB-SubCell"/>
</dbReference>
<keyword evidence="1 6" id="KW-0963">Cytoplasm</keyword>
<dbReference type="InterPro" id="IPR007630">
    <property type="entry name" value="RNA_pol_sigma70_r4"/>
</dbReference>
<evidence type="ECO:0000259" key="10">
    <source>
        <dbReference type="PROSITE" id="PS00716"/>
    </source>
</evidence>
<dbReference type="FunFam" id="1.10.601.10:FF:000001">
    <property type="entry name" value="RNA polymerase sigma factor SigA"/>
    <property type="match status" value="1"/>
</dbReference>
<feature type="region of interest" description="Sigma-70 factor domain-2" evidence="6">
    <location>
        <begin position="381"/>
        <end position="451"/>
    </location>
</feature>
<dbReference type="Pfam" id="PF04539">
    <property type="entry name" value="Sigma70_r3"/>
    <property type="match status" value="1"/>
</dbReference>
<dbReference type="InterPro" id="IPR007627">
    <property type="entry name" value="RNA_pol_sigma70_r2"/>
</dbReference>
<dbReference type="InterPro" id="IPR014284">
    <property type="entry name" value="RNA_pol_sigma-70_dom"/>
</dbReference>
<keyword evidence="3 6" id="KW-0731">Sigma factor</keyword>
<dbReference type="SUPFAM" id="SSF88659">
    <property type="entry name" value="Sigma3 and sigma4 domains of RNA polymerase sigma factors"/>
    <property type="match status" value="2"/>
</dbReference>
<feature type="DNA-binding region" description="H-T-H motif" evidence="6">
    <location>
        <begin position="576"/>
        <end position="595"/>
    </location>
</feature>
<protein>
    <recommendedName>
        <fullName evidence="6">RNA polymerase sigma factor SigA</fullName>
    </recommendedName>
</protein>
<sequence length="616" mass="71845">MATKDVNQKLEAIFEDNKGDFLSFEKIAEILSKMPTIAQVKKIRELCEKYEVKLISSSELAKKLNTKDRIRQAEEKKRFLDEELNNEFDLMKERELLEWSRSDSPVRMYLREMGQIELLTKEDEVELSKQIELGENIILDAICSVPYLIDFIYDYREALINRERRVKELFKSFDDEDEESSGDTSVDDDEDEDGDEDGKKPISKKDQKRVEKVLESFKALDLAKKDWLKFLEAQKNEEEDEWIYVLGLAHKQQILKEKLLDLGPTSKLITELVKAMENSLKSDDGFEKELKRLEYRLPLFNEMLVQNHQKILSNITNMTRDDILASVPEATMVNVYMDIKKLFQTREASEGGFDLDPEKLKEILEQIKRGKLISDKAKNKMAKSNLRLVVSIAKRYTNRGLPFLDLIQEGNIGLMKAVDKFDYKRNYKFSTYATWWIRQAISRAIADQARTIRIPIHMIETINRIHKIMRKYIQETGKEPDVETIAQEVGLSVDKVKHVIKITKEPISLEAPIGSDEDGKFGDFVEDKNSANAMDQIMKEDLRAQIFEVLEQLNDRERAVIRMRFGLLDDESDRTLEEIGKELNVTRERVRQIESSAIKKLKHPKVGRKLKNYIEE</sequence>
<dbReference type="EMBL" id="NXLX01000005">
    <property type="protein sequence ID" value="RDU74108.1"/>
    <property type="molecule type" value="Genomic_DNA"/>
</dbReference>
<dbReference type="OrthoDB" id="9809557at2"/>
<comment type="subcellular location">
    <subcellularLocation>
        <location evidence="6">Cytoplasm</location>
    </subcellularLocation>
</comment>
<dbReference type="Pfam" id="PF04545">
    <property type="entry name" value="Sigma70_r4"/>
    <property type="match status" value="1"/>
</dbReference>
<dbReference type="InterPro" id="IPR050239">
    <property type="entry name" value="Sigma-70_RNA_pol_init_factors"/>
</dbReference>
<feature type="region of interest" description="Disordered" evidence="8">
    <location>
        <begin position="175"/>
        <end position="205"/>
    </location>
</feature>
<dbReference type="AlphaFoldDB" id="A0A3D8J9J3"/>
<dbReference type="InterPro" id="IPR009042">
    <property type="entry name" value="RNA_pol_sigma70_r1_2"/>
</dbReference>
<comment type="similarity">
    <text evidence="6">Belongs to the sigma-70 factor family. RpoD/SigA subfamily.</text>
</comment>
<dbReference type="GO" id="GO:0003677">
    <property type="term" value="F:DNA binding"/>
    <property type="evidence" value="ECO:0007669"/>
    <property type="project" value="UniProtKB-UniRule"/>
</dbReference>
<dbReference type="InterPro" id="IPR028630">
    <property type="entry name" value="Sigma70_RpoD"/>
</dbReference>
<dbReference type="PANTHER" id="PTHR30603">
    <property type="entry name" value="RNA POLYMERASE SIGMA FACTOR RPO"/>
    <property type="match status" value="1"/>
</dbReference>
<keyword evidence="5 6" id="KW-0804">Transcription</keyword>
<dbReference type="InterPro" id="IPR013325">
    <property type="entry name" value="RNA_pol_sigma_r2"/>
</dbReference>
<comment type="function">
    <text evidence="6">Sigma factors are initiation factors that promote the attachment of RNA polymerase to specific initiation sites and are then released. This sigma factor is the primary sigma factor during exponential growth.</text>
</comment>
<dbReference type="PROSITE" id="PS00716">
    <property type="entry name" value="SIGMA70_2"/>
    <property type="match status" value="1"/>
</dbReference>
<gene>
    <name evidence="6" type="primary">sigA</name>
    <name evidence="11" type="ORF">CQA57_03185</name>
</gene>